<keyword evidence="4" id="KW-0804">Transcription</keyword>
<keyword evidence="3" id="KW-0238">DNA-binding</keyword>
<dbReference type="Pfam" id="PF00126">
    <property type="entry name" value="HTH_1"/>
    <property type="match status" value="1"/>
</dbReference>
<dbReference type="CDD" id="cd05466">
    <property type="entry name" value="PBP2_LTTR_substrate"/>
    <property type="match status" value="1"/>
</dbReference>
<proteinExistence type="inferred from homology"/>
<dbReference type="PROSITE" id="PS50931">
    <property type="entry name" value="HTH_LYSR"/>
    <property type="match status" value="1"/>
</dbReference>
<dbReference type="Gene3D" id="3.40.190.290">
    <property type="match status" value="1"/>
</dbReference>
<evidence type="ECO:0000313" key="6">
    <source>
        <dbReference type="EMBL" id="GAA3564157.1"/>
    </source>
</evidence>
<reference evidence="7" key="1">
    <citation type="journal article" date="2019" name="Int. J. Syst. Evol. Microbiol.">
        <title>The Global Catalogue of Microorganisms (GCM) 10K type strain sequencing project: providing services to taxonomists for standard genome sequencing and annotation.</title>
        <authorList>
            <consortium name="The Broad Institute Genomics Platform"/>
            <consortium name="The Broad Institute Genome Sequencing Center for Infectious Disease"/>
            <person name="Wu L."/>
            <person name="Ma J."/>
        </authorList>
    </citation>
    <scope>NUCLEOTIDE SEQUENCE [LARGE SCALE GENOMIC DNA]</scope>
    <source>
        <strain evidence="7">JCM 16540</strain>
    </source>
</reference>
<organism evidence="6 7">
    <name type="scientific">Microlunatus spumicola</name>
    <dbReference type="NCBI Taxonomy" id="81499"/>
    <lineage>
        <taxon>Bacteria</taxon>
        <taxon>Bacillati</taxon>
        <taxon>Actinomycetota</taxon>
        <taxon>Actinomycetes</taxon>
        <taxon>Propionibacteriales</taxon>
        <taxon>Propionibacteriaceae</taxon>
        <taxon>Microlunatus</taxon>
    </lineage>
</organism>
<dbReference type="Gene3D" id="1.10.10.10">
    <property type="entry name" value="Winged helix-like DNA-binding domain superfamily/Winged helix DNA-binding domain"/>
    <property type="match status" value="1"/>
</dbReference>
<dbReference type="Pfam" id="PF03466">
    <property type="entry name" value="LysR_substrate"/>
    <property type="match status" value="1"/>
</dbReference>
<sequence length="316" mass="34725">MANGRPTLQQLVYFLAAVEHRSFAAAAQALYVAQPSLSDQVRRLEGTLGVTLFTRTNRQLQLTDAGRMLIPWAEKVLRDVEDLTSAVRDVRELAGGTVSFGTFSSAHLYLLPALTAEFGRLHPDVSIRVQGLNSSEVADAVRSGDLEGGLVQLPIDDRGLWVSHPVLTDTVVYVSADPARADRPVDVEQLSRRRLILSEARWTRDDPLRRSLTERAQRAGVTLHPSVEVEFQTAAVELAAYGVGDSLVSYLVTQWTGFPRTLHWAHLDPVFEEHFAFVTRPGGSLSPATRAFMDLAEQHIRALQAKADAGRASRPG</sequence>
<dbReference type="InterPro" id="IPR050950">
    <property type="entry name" value="HTH-type_LysR_regulators"/>
</dbReference>
<dbReference type="Proteomes" id="UP001500767">
    <property type="component" value="Unassembled WGS sequence"/>
</dbReference>
<dbReference type="InterPro" id="IPR005119">
    <property type="entry name" value="LysR_subst-bd"/>
</dbReference>
<dbReference type="EMBL" id="BAAAYR010000002">
    <property type="protein sequence ID" value="GAA3564157.1"/>
    <property type="molecule type" value="Genomic_DNA"/>
</dbReference>
<dbReference type="PRINTS" id="PR00039">
    <property type="entry name" value="HTHLYSR"/>
</dbReference>
<evidence type="ECO:0000256" key="2">
    <source>
        <dbReference type="ARBA" id="ARBA00023015"/>
    </source>
</evidence>
<evidence type="ECO:0000259" key="5">
    <source>
        <dbReference type="PROSITE" id="PS50931"/>
    </source>
</evidence>
<keyword evidence="7" id="KW-1185">Reference proteome</keyword>
<evidence type="ECO:0000256" key="1">
    <source>
        <dbReference type="ARBA" id="ARBA00009437"/>
    </source>
</evidence>
<dbReference type="InterPro" id="IPR036388">
    <property type="entry name" value="WH-like_DNA-bd_sf"/>
</dbReference>
<keyword evidence="2" id="KW-0805">Transcription regulation</keyword>
<name>A0ABP6XBG6_9ACTN</name>
<dbReference type="PANTHER" id="PTHR30419">
    <property type="entry name" value="HTH-TYPE TRANSCRIPTIONAL REGULATOR YBHD"/>
    <property type="match status" value="1"/>
</dbReference>
<dbReference type="SUPFAM" id="SSF46785">
    <property type="entry name" value="Winged helix' DNA-binding domain"/>
    <property type="match status" value="1"/>
</dbReference>
<dbReference type="SUPFAM" id="SSF53850">
    <property type="entry name" value="Periplasmic binding protein-like II"/>
    <property type="match status" value="1"/>
</dbReference>
<gene>
    <name evidence="6" type="ORF">GCM10022197_19700</name>
</gene>
<dbReference type="RefSeq" id="WP_204910825.1">
    <property type="nucleotide sequence ID" value="NZ_BAAAYR010000002.1"/>
</dbReference>
<dbReference type="InterPro" id="IPR000847">
    <property type="entry name" value="LysR_HTH_N"/>
</dbReference>
<comment type="caution">
    <text evidence="6">The sequence shown here is derived from an EMBL/GenBank/DDBJ whole genome shotgun (WGS) entry which is preliminary data.</text>
</comment>
<evidence type="ECO:0000313" key="7">
    <source>
        <dbReference type="Proteomes" id="UP001500767"/>
    </source>
</evidence>
<dbReference type="InterPro" id="IPR036390">
    <property type="entry name" value="WH_DNA-bd_sf"/>
</dbReference>
<accession>A0ABP6XBG6</accession>
<feature type="domain" description="HTH lysR-type" evidence="5">
    <location>
        <begin position="6"/>
        <end position="63"/>
    </location>
</feature>
<evidence type="ECO:0000256" key="3">
    <source>
        <dbReference type="ARBA" id="ARBA00023125"/>
    </source>
</evidence>
<protein>
    <submittedName>
        <fullName evidence="6">LysR family transcriptional regulator</fullName>
    </submittedName>
</protein>
<comment type="similarity">
    <text evidence="1">Belongs to the LysR transcriptional regulatory family.</text>
</comment>
<evidence type="ECO:0000256" key="4">
    <source>
        <dbReference type="ARBA" id="ARBA00023163"/>
    </source>
</evidence>